<evidence type="ECO:0000256" key="14">
    <source>
        <dbReference type="SAM" id="MobiDB-lite"/>
    </source>
</evidence>
<feature type="binding site" evidence="12">
    <location>
        <position position="161"/>
    </location>
    <ligand>
        <name>Fe cation</name>
        <dbReference type="ChEBI" id="CHEBI:24875"/>
        <label>1</label>
    </ligand>
</feature>
<dbReference type="GO" id="GO:0046872">
    <property type="term" value="F:metal ion binding"/>
    <property type="evidence" value="ECO:0007669"/>
    <property type="project" value="UniProtKB-KW"/>
</dbReference>
<evidence type="ECO:0000256" key="1">
    <source>
        <dbReference type="ARBA" id="ARBA00004496"/>
    </source>
</evidence>
<evidence type="ECO:0000256" key="2">
    <source>
        <dbReference type="ARBA" id="ARBA00005167"/>
    </source>
</evidence>
<keyword evidence="16" id="KW-1185">Reference proteome</keyword>
<evidence type="ECO:0000313" key="16">
    <source>
        <dbReference type="Proteomes" id="UP001530377"/>
    </source>
</evidence>
<organism evidence="15 16">
    <name type="scientific">Cyclostephanos tholiformis</name>
    <dbReference type="NCBI Taxonomy" id="382380"/>
    <lineage>
        <taxon>Eukaryota</taxon>
        <taxon>Sar</taxon>
        <taxon>Stramenopiles</taxon>
        <taxon>Ochrophyta</taxon>
        <taxon>Bacillariophyta</taxon>
        <taxon>Coscinodiscophyceae</taxon>
        <taxon>Thalassiosirophycidae</taxon>
        <taxon>Stephanodiscales</taxon>
        <taxon>Stephanodiscaceae</taxon>
        <taxon>Cyclostephanos</taxon>
    </lineage>
</organism>
<comment type="pathway">
    <text evidence="2 13">Polyol metabolism; myo-inositol degradation into D-glucuronate; D-glucuronate from myo-inositol: step 1/1.</text>
</comment>
<dbReference type="EC" id="1.13.99.1" evidence="4 13"/>
<feature type="binding site" evidence="12">
    <location>
        <position position="271"/>
    </location>
    <ligand>
        <name>Fe cation</name>
        <dbReference type="ChEBI" id="CHEBI:24875"/>
        <label>1</label>
    </ligand>
</feature>
<name>A0ABD3RT20_9STRA</name>
<accession>A0ABD3RT20</accession>
<dbReference type="Proteomes" id="UP001530377">
    <property type="component" value="Unassembled WGS sequence"/>
</dbReference>
<dbReference type="InterPro" id="IPR007828">
    <property type="entry name" value="Inositol_oxygenase"/>
</dbReference>
<evidence type="ECO:0000256" key="9">
    <source>
        <dbReference type="ARBA" id="ARBA00023004"/>
    </source>
</evidence>
<dbReference type="EMBL" id="JALLPB020000300">
    <property type="protein sequence ID" value="KAL3810795.1"/>
    <property type="molecule type" value="Genomic_DNA"/>
</dbReference>
<reference evidence="15 16" key="1">
    <citation type="submission" date="2024-10" db="EMBL/GenBank/DDBJ databases">
        <title>Updated reference genomes for cyclostephanoid diatoms.</title>
        <authorList>
            <person name="Roberts W.R."/>
            <person name="Alverson A.J."/>
        </authorList>
    </citation>
    <scope>NUCLEOTIDE SEQUENCE [LARGE SCALE GENOMIC DNA]</scope>
    <source>
        <strain evidence="15 16">AJA228-03</strain>
    </source>
</reference>
<feature type="binding site" evidence="12">
    <location>
        <position position="136"/>
    </location>
    <ligand>
        <name>Fe cation</name>
        <dbReference type="ChEBI" id="CHEBI:24875"/>
        <label>1</label>
    </ligand>
</feature>
<comment type="cofactor">
    <cofactor evidence="12 13">
        <name>Fe cation</name>
        <dbReference type="ChEBI" id="CHEBI:24875"/>
    </cofactor>
    <text evidence="12 13">Binds 2 iron ions per subunit.</text>
</comment>
<keyword evidence="7 12" id="KW-0479">Metal-binding</keyword>
<comment type="similarity">
    <text evidence="3 13">Belongs to the myo-inositol oxygenase family.</text>
</comment>
<sequence length="356" mass="41012">MARAESVIASIRPDDDDATMDPNDDAIVRSILETNSIAKPVEGFRSYGDGGGDGGDDGDGDGGTPKRVLMHYRDMRTYQTVEFHDRMATKYSFENGKYRCVLCEVMRLMTIEEAFVELEDYVDASDPDMDLPNLLHLLQTAEGIRKSNHPDWFQLVGLLHDMGKIMFLWGNANDGQDGYASDENSKQWALGGDTFVVGCRIPDEAVVLPRYNRLNPDMADSRYNTDYGMYEPNCGLDALKFSWGHDEYMYRMLVANDCLIPREGLDMIRYHSAYPWHDRASPFLISFSLPRRRGAYRHLMKPEDYDRIKWVKLFNKFDLYTKDEGNELRGEKMQEELWPYYKGLLDKYGLGGKLKW</sequence>
<comment type="caution">
    <text evidence="15">The sequence shown here is derived from an EMBL/GenBank/DDBJ whole genome shotgun (WGS) entry which is preliminary data.</text>
</comment>
<dbReference type="Gene3D" id="1.10.3210.10">
    <property type="entry name" value="Hypothetical protein af1432"/>
    <property type="match status" value="1"/>
</dbReference>
<evidence type="ECO:0000256" key="3">
    <source>
        <dbReference type="ARBA" id="ARBA00005286"/>
    </source>
</evidence>
<evidence type="ECO:0000256" key="11">
    <source>
        <dbReference type="ARBA" id="ARBA00048271"/>
    </source>
</evidence>
<evidence type="ECO:0000256" key="13">
    <source>
        <dbReference type="RuleBase" id="RU367039"/>
    </source>
</evidence>
<gene>
    <name evidence="15" type="ORF">ACHAXA_006825</name>
</gene>
<dbReference type="PANTHER" id="PTHR12588:SF0">
    <property type="entry name" value="INOSITOL OXYGENASE"/>
    <property type="match status" value="1"/>
</dbReference>
<comment type="catalytic activity">
    <reaction evidence="11 13">
        <text>myo-inositol + O2 = D-glucuronate + H2O + H(+)</text>
        <dbReference type="Rhea" id="RHEA:23696"/>
        <dbReference type="ChEBI" id="CHEBI:15377"/>
        <dbReference type="ChEBI" id="CHEBI:15378"/>
        <dbReference type="ChEBI" id="CHEBI:15379"/>
        <dbReference type="ChEBI" id="CHEBI:17268"/>
        <dbReference type="ChEBI" id="CHEBI:58720"/>
        <dbReference type="EC" id="1.13.99.1"/>
    </reaction>
</comment>
<evidence type="ECO:0000313" key="15">
    <source>
        <dbReference type="EMBL" id="KAL3810795.1"/>
    </source>
</evidence>
<feature type="binding site" evidence="12">
    <location>
        <position position="245"/>
    </location>
    <ligand>
        <name>Fe cation</name>
        <dbReference type="ChEBI" id="CHEBI:24875"/>
        <label>1</label>
    </ligand>
</feature>
<comment type="subcellular location">
    <subcellularLocation>
        <location evidence="1 13">Cytoplasm</location>
    </subcellularLocation>
</comment>
<feature type="binding site" evidence="12">
    <location>
        <position position="318"/>
    </location>
    <ligand>
        <name>Fe cation</name>
        <dbReference type="ChEBI" id="CHEBI:24875"/>
        <label>1</label>
    </ligand>
</feature>
<evidence type="ECO:0000256" key="8">
    <source>
        <dbReference type="ARBA" id="ARBA00023002"/>
    </source>
</evidence>
<proteinExistence type="inferred from homology"/>
<feature type="binding site" evidence="12">
    <location>
        <position position="160"/>
    </location>
    <ligand>
        <name>Fe cation</name>
        <dbReference type="ChEBI" id="CHEBI:24875"/>
        <label>1</label>
    </ligand>
</feature>
<dbReference type="PANTHER" id="PTHR12588">
    <property type="entry name" value="MYOINOSITOL OXYGENASE"/>
    <property type="match status" value="1"/>
</dbReference>
<keyword evidence="8 13" id="KW-0560">Oxidoreductase</keyword>
<keyword evidence="9 12" id="KW-0408">Iron</keyword>
<evidence type="ECO:0000256" key="12">
    <source>
        <dbReference type="PIRSR" id="PIRSR607828-2"/>
    </source>
</evidence>
<dbReference type="GO" id="GO:0019310">
    <property type="term" value="P:inositol catabolic process"/>
    <property type="evidence" value="ECO:0007669"/>
    <property type="project" value="UniProtKB-UniRule"/>
</dbReference>
<evidence type="ECO:0000256" key="10">
    <source>
        <dbReference type="ARBA" id="ARBA00029668"/>
    </source>
</evidence>
<dbReference type="GO" id="GO:0005737">
    <property type="term" value="C:cytoplasm"/>
    <property type="evidence" value="ECO:0007669"/>
    <property type="project" value="UniProtKB-SubCell"/>
</dbReference>
<feature type="region of interest" description="Disordered" evidence="14">
    <location>
        <begin position="42"/>
        <end position="65"/>
    </location>
</feature>
<dbReference type="SUPFAM" id="SSF109604">
    <property type="entry name" value="HD-domain/PDEase-like"/>
    <property type="match status" value="1"/>
</dbReference>
<feature type="region of interest" description="Disordered" evidence="14">
    <location>
        <begin position="1"/>
        <end position="23"/>
    </location>
</feature>
<keyword evidence="6 13" id="KW-0963">Cytoplasm</keyword>
<evidence type="ECO:0000256" key="4">
    <source>
        <dbReference type="ARBA" id="ARBA00011919"/>
    </source>
</evidence>
<dbReference type="GO" id="GO:0050113">
    <property type="term" value="F:inositol oxygenase activity"/>
    <property type="evidence" value="ECO:0007669"/>
    <property type="project" value="UniProtKB-UniRule"/>
</dbReference>
<feature type="compositionally biased region" description="Acidic residues" evidence="14">
    <location>
        <begin position="14"/>
        <end position="23"/>
    </location>
</feature>
<protein>
    <recommendedName>
        <fullName evidence="5 13">Inositol oxygenase</fullName>
        <ecNumber evidence="4 13">1.13.99.1</ecNumber>
    </recommendedName>
    <alternativeName>
        <fullName evidence="10 13">Myo-inositol oxygenase</fullName>
    </alternativeName>
</protein>
<evidence type="ECO:0000256" key="6">
    <source>
        <dbReference type="ARBA" id="ARBA00022490"/>
    </source>
</evidence>
<dbReference type="AlphaFoldDB" id="A0ABD3RT20"/>
<dbReference type="Pfam" id="PF05153">
    <property type="entry name" value="MIOX"/>
    <property type="match status" value="1"/>
</dbReference>
<evidence type="ECO:0000256" key="7">
    <source>
        <dbReference type="ARBA" id="ARBA00022723"/>
    </source>
</evidence>
<evidence type="ECO:0000256" key="5">
    <source>
        <dbReference type="ARBA" id="ARBA00019269"/>
    </source>
</evidence>